<name>S4VPQ0_9VIRU</name>
<reference evidence="1 2" key="1">
    <citation type="journal article" date="2013" name="Science">
        <title>Pandoraviruses: amoeba viruses with genomes up to 2.5 Mb reaching that of parasitic eukaryotes.</title>
        <authorList>
            <person name="Philippe N."/>
            <person name="Legendre M."/>
            <person name="Doutre G."/>
            <person name="Coute Y."/>
            <person name="Poirot O."/>
            <person name="Lescot M."/>
            <person name="Arslan D."/>
            <person name="Seltzer V."/>
            <person name="Bertaux L."/>
            <person name="Bruley C."/>
            <person name="Garin J."/>
            <person name="Claverie J.M."/>
            <person name="Abergel C."/>
        </authorList>
    </citation>
    <scope>NUCLEOTIDE SEQUENCE [LARGE SCALE GENOMIC DNA]</scope>
    <source>
        <strain evidence="1">Melbourne</strain>
    </source>
</reference>
<dbReference type="SUPFAM" id="SSF48403">
    <property type="entry name" value="Ankyrin repeat"/>
    <property type="match status" value="1"/>
</dbReference>
<dbReference type="InterPro" id="IPR052050">
    <property type="entry name" value="SecEffector_AnkRepeat"/>
</dbReference>
<dbReference type="InterPro" id="IPR036770">
    <property type="entry name" value="Ankyrin_rpt-contain_sf"/>
</dbReference>
<accession>S4VPQ0</accession>
<dbReference type="SUPFAM" id="SSF81383">
    <property type="entry name" value="F-box domain"/>
    <property type="match status" value="1"/>
</dbReference>
<dbReference type="EMBL" id="KC977570">
    <property type="protein sequence ID" value="AGO82283.1"/>
    <property type="molecule type" value="Genomic_DNA"/>
</dbReference>
<dbReference type="GeneID" id="16512829"/>
<sequence>MRDVSIDHLPDETLAEIFGWLPCLVADAYVGRVCTRWGRIAKDAAALGRPSCIDRALATARDKAATDRTPPPTAETQTATETHIAPSYKHCMRAAAVLGHAKCMDHIYDSERPWPLAVAADAAARGHLDVLVWLWRRGFAFTNGALYAAAWHADIACMAYLVDHGCTIEDDGWPTVCAAKSGSIRAIDWLRDRGCPWHPDLVGTVIWSKSAEQVHAATHAILGGCPWRDDTQAAVVYAGHVDLLRAMLDRGLVIDSDLCRQAVDAGHVACVTLLCQRGAAWSPKHCSVAAGKGRLDLVQMLRAAGCPWDAAVFSAAVFGGHVCVVTWLHDRGCPRDAHATTLAAFAGRLDLLRWLLADGCPYDQTATHMAAMNGHLDALVLLHEAGCPWTADTCRSAACEGHLDCLVYAHERGCPIPWYTASLARTNGHAACAAYAASHEAKTPA</sequence>
<dbReference type="Proteomes" id="UP000201566">
    <property type="component" value="Segment"/>
</dbReference>
<dbReference type="Pfam" id="PF13637">
    <property type="entry name" value="Ank_4"/>
    <property type="match status" value="1"/>
</dbReference>
<dbReference type="InterPro" id="IPR036047">
    <property type="entry name" value="F-box-like_dom_sf"/>
</dbReference>
<dbReference type="RefSeq" id="YP_008318952.1">
    <property type="nucleotide sequence ID" value="NC_021858.1"/>
</dbReference>
<dbReference type="SMART" id="SM00248">
    <property type="entry name" value="ANK"/>
    <property type="match status" value="4"/>
</dbReference>
<dbReference type="SUPFAM" id="SSF140860">
    <property type="entry name" value="Pseudo ankyrin repeat-like"/>
    <property type="match status" value="1"/>
</dbReference>
<dbReference type="PANTHER" id="PTHR46586:SF3">
    <property type="entry name" value="ANKYRIN REPEAT-CONTAINING PROTEIN"/>
    <property type="match status" value="1"/>
</dbReference>
<organism evidence="1 2">
    <name type="scientific">Pandoravirus dulcis</name>
    <dbReference type="NCBI Taxonomy" id="1349409"/>
    <lineage>
        <taxon>Viruses</taxon>
        <taxon>Pandoravirus</taxon>
    </lineage>
</organism>
<proteinExistence type="predicted"/>
<dbReference type="Gene3D" id="1.25.40.20">
    <property type="entry name" value="Ankyrin repeat-containing domain"/>
    <property type="match status" value="3"/>
</dbReference>
<dbReference type="PANTHER" id="PTHR46586">
    <property type="entry name" value="ANKYRIN REPEAT-CONTAINING PROTEIN"/>
    <property type="match status" value="1"/>
</dbReference>
<dbReference type="InterPro" id="IPR002110">
    <property type="entry name" value="Ankyrin_rpt"/>
</dbReference>
<protein>
    <submittedName>
        <fullName evidence="1">Ankyrin repeat domain containing protein</fullName>
    </submittedName>
</protein>
<evidence type="ECO:0000313" key="1">
    <source>
        <dbReference type="EMBL" id="AGO82283.1"/>
    </source>
</evidence>
<dbReference type="Gene3D" id="1.20.1280.50">
    <property type="match status" value="1"/>
</dbReference>
<gene>
    <name evidence="1" type="ORF">pdul_cds_298</name>
</gene>
<evidence type="ECO:0000313" key="2">
    <source>
        <dbReference type="Proteomes" id="UP000201566"/>
    </source>
</evidence>
<dbReference type="KEGG" id="vg:16512829"/>